<reference evidence="3" key="1">
    <citation type="submission" date="2018-04" db="EMBL/GenBank/DDBJ databases">
        <title>Whole genome sequencing of Hypsizygus marmoreus.</title>
        <authorList>
            <person name="Choi I.-G."/>
            <person name="Min B."/>
            <person name="Kim J.-G."/>
            <person name="Kim S."/>
            <person name="Oh Y.-L."/>
            <person name="Kong W.-S."/>
            <person name="Park H."/>
            <person name="Jeong J."/>
            <person name="Song E.-S."/>
        </authorList>
    </citation>
    <scope>NUCLEOTIDE SEQUENCE [LARGE SCALE GENOMIC DNA]</scope>
    <source>
        <strain evidence="3">51987-8</strain>
    </source>
</reference>
<dbReference type="GO" id="GO:0003676">
    <property type="term" value="F:nucleic acid binding"/>
    <property type="evidence" value="ECO:0007669"/>
    <property type="project" value="InterPro"/>
</dbReference>
<evidence type="ECO:0000259" key="1">
    <source>
        <dbReference type="PROSITE" id="PS50878"/>
    </source>
</evidence>
<dbReference type="InterPro" id="IPR012337">
    <property type="entry name" value="RNaseH-like_sf"/>
</dbReference>
<dbReference type="CDD" id="cd01650">
    <property type="entry name" value="RT_nLTR_like"/>
    <property type="match status" value="1"/>
</dbReference>
<comment type="caution">
    <text evidence="3">The sequence shown here is derived from an EMBL/GenBank/DDBJ whole genome shotgun (WGS) entry which is preliminary data.</text>
</comment>
<dbReference type="Pfam" id="PF00078">
    <property type="entry name" value="RVT_1"/>
    <property type="match status" value="1"/>
</dbReference>
<proteinExistence type="predicted"/>
<accession>A0A369J378</accession>
<keyword evidence="3" id="KW-0548">Nucleotidyltransferase</keyword>
<dbReference type="GO" id="GO:0003964">
    <property type="term" value="F:RNA-directed DNA polymerase activity"/>
    <property type="evidence" value="ECO:0007669"/>
    <property type="project" value="UniProtKB-KW"/>
</dbReference>
<sequence length="647" mass="71376">MVFPDVIDYAVASKTIYPQIASFSVDERETGYDHAALMMSVSLEVEHLSREHIAVNRAKTDVLLPATTDLDKLLLATIEAGKDDKKKILEVYGSVRIETKIVRVAVHGSVAGSGHATVGGAGIFWGDCSPRNASIRVVHAKLTNARVELEAIALALFAAPRGLSLKIFTRSEYAVRSVKFYAIKNAALGWACPNGDILKNILECINRRWAPLALTHIKTSVTHGHLKAAEQLALAGTKIPHKPAAQVLHPHLPAGLPVLDCEKVTTNLKDTVEQHVAAIDIPRGDPTDPHRGRSRLRAIKNGNRERVMSARTPGAFWKEIKRLADPRPLPISVSADTLKAVFENRLNPPTQLPLSFEGSQHKINQVLAGLLPDRTTDSSSSSFFSSDWNEDDIGAIKAHLQKRSMSSAPGANNLNYKDILQMPNSDLAHLCNECIRLQDCPSIWFRSVIVGILKKGKLSTEPDNYRIIALESCVLKLLTLLIHKRITEWAETCGHIPESQNGFREGRRTNDNPFVLRCAWETAKDNNESLYTAAVDASNAFPSTDHPTLWLKLFRMGMGGPLFDWIRMLYRQMEYSVRHGGWDSAVFRALIGLLTGDPASPVLWNLYMSNLLMPDDPDDVFLSGSRVALMAQADDILIISRTAAGLQ</sequence>
<protein>
    <submittedName>
        <fullName evidence="3">RNA-directed DNA polymerase from transposon X-element</fullName>
    </submittedName>
</protein>
<evidence type="ECO:0000313" key="3">
    <source>
        <dbReference type="EMBL" id="RDB15842.1"/>
    </source>
</evidence>
<keyword evidence="3" id="KW-0808">Transferase</keyword>
<evidence type="ECO:0000313" key="4">
    <source>
        <dbReference type="Proteomes" id="UP000076154"/>
    </source>
</evidence>
<dbReference type="SUPFAM" id="SSF56672">
    <property type="entry name" value="DNA/RNA polymerases"/>
    <property type="match status" value="1"/>
</dbReference>
<feature type="domain" description="RNase H type-1" evidence="2">
    <location>
        <begin position="98"/>
        <end position="238"/>
    </location>
</feature>
<evidence type="ECO:0000259" key="2">
    <source>
        <dbReference type="PROSITE" id="PS50879"/>
    </source>
</evidence>
<dbReference type="InterPro" id="IPR002156">
    <property type="entry name" value="RNaseH_domain"/>
</dbReference>
<feature type="domain" description="Reverse transcriptase" evidence="1">
    <location>
        <begin position="433"/>
        <end position="647"/>
    </location>
</feature>
<dbReference type="AlphaFoldDB" id="A0A369J378"/>
<gene>
    <name evidence="3" type="ORF">Hypma_003736</name>
</gene>
<dbReference type="InterPro" id="IPR036397">
    <property type="entry name" value="RNaseH_sf"/>
</dbReference>
<dbReference type="InterPro" id="IPR043502">
    <property type="entry name" value="DNA/RNA_pol_sf"/>
</dbReference>
<name>A0A369J378_HYPMA</name>
<dbReference type="STRING" id="39966.A0A369J378"/>
<dbReference type="InParanoid" id="A0A369J378"/>
<dbReference type="PROSITE" id="PS50879">
    <property type="entry name" value="RNASE_H_1"/>
    <property type="match status" value="1"/>
</dbReference>
<dbReference type="PROSITE" id="PS50878">
    <property type="entry name" value="RT_POL"/>
    <property type="match status" value="1"/>
</dbReference>
<dbReference type="GO" id="GO:0004523">
    <property type="term" value="F:RNA-DNA hybrid ribonuclease activity"/>
    <property type="evidence" value="ECO:0007669"/>
    <property type="project" value="InterPro"/>
</dbReference>
<dbReference type="Gene3D" id="3.30.420.10">
    <property type="entry name" value="Ribonuclease H-like superfamily/Ribonuclease H"/>
    <property type="match status" value="1"/>
</dbReference>
<dbReference type="OrthoDB" id="3049395at2759"/>
<dbReference type="SUPFAM" id="SSF53098">
    <property type="entry name" value="Ribonuclease H-like"/>
    <property type="match status" value="1"/>
</dbReference>
<organism evidence="3 4">
    <name type="scientific">Hypsizygus marmoreus</name>
    <name type="common">White beech mushroom</name>
    <name type="synonym">Agaricus marmoreus</name>
    <dbReference type="NCBI Taxonomy" id="39966"/>
    <lineage>
        <taxon>Eukaryota</taxon>
        <taxon>Fungi</taxon>
        <taxon>Dikarya</taxon>
        <taxon>Basidiomycota</taxon>
        <taxon>Agaricomycotina</taxon>
        <taxon>Agaricomycetes</taxon>
        <taxon>Agaricomycetidae</taxon>
        <taxon>Agaricales</taxon>
        <taxon>Tricholomatineae</taxon>
        <taxon>Lyophyllaceae</taxon>
        <taxon>Hypsizygus</taxon>
    </lineage>
</organism>
<dbReference type="InterPro" id="IPR000477">
    <property type="entry name" value="RT_dom"/>
</dbReference>
<keyword evidence="3" id="KW-0695">RNA-directed DNA polymerase</keyword>
<dbReference type="Proteomes" id="UP000076154">
    <property type="component" value="Unassembled WGS sequence"/>
</dbReference>
<keyword evidence="4" id="KW-1185">Reference proteome</keyword>
<dbReference type="PANTHER" id="PTHR19446">
    <property type="entry name" value="REVERSE TRANSCRIPTASES"/>
    <property type="match status" value="1"/>
</dbReference>
<dbReference type="EMBL" id="LUEZ02000138">
    <property type="protein sequence ID" value="RDB15842.1"/>
    <property type="molecule type" value="Genomic_DNA"/>
</dbReference>